<sequence length="75" mass="8052">MGIIASVSLSGENLQHTAAVPRKMFNLAHVNFVFSGNLAPGPFRSRRSFDGRCVWGAVFVIPAVVISMLFTVSAT</sequence>
<evidence type="ECO:0000313" key="2">
    <source>
        <dbReference type="EMBL" id="RSL18882.1"/>
    </source>
</evidence>
<feature type="transmembrane region" description="Helical" evidence="1">
    <location>
        <begin position="53"/>
        <end position="74"/>
    </location>
</feature>
<organism evidence="2 3">
    <name type="scientific">Edaphobacter aggregans</name>
    <dbReference type="NCBI Taxonomy" id="570835"/>
    <lineage>
        <taxon>Bacteria</taxon>
        <taxon>Pseudomonadati</taxon>
        <taxon>Acidobacteriota</taxon>
        <taxon>Terriglobia</taxon>
        <taxon>Terriglobales</taxon>
        <taxon>Acidobacteriaceae</taxon>
        <taxon>Edaphobacter</taxon>
    </lineage>
</organism>
<keyword evidence="1" id="KW-0812">Transmembrane</keyword>
<dbReference type="AlphaFoldDB" id="A0A428MPS2"/>
<keyword evidence="1" id="KW-1133">Transmembrane helix</keyword>
<reference evidence="2 3" key="1">
    <citation type="submission" date="2018-12" db="EMBL/GenBank/DDBJ databases">
        <title>Sequencing of bacterial isolates from soil warming experiment in Harvard Forest, Massachusetts, USA.</title>
        <authorList>
            <person name="Deangelis K."/>
        </authorList>
    </citation>
    <scope>NUCLEOTIDE SEQUENCE [LARGE SCALE GENOMIC DNA]</scope>
    <source>
        <strain evidence="2 3">EB153</strain>
    </source>
</reference>
<evidence type="ECO:0000313" key="3">
    <source>
        <dbReference type="Proteomes" id="UP000269669"/>
    </source>
</evidence>
<proteinExistence type="predicted"/>
<dbReference type="Proteomes" id="UP000269669">
    <property type="component" value="Unassembled WGS sequence"/>
</dbReference>
<protein>
    <submittedName>
        <fullName evidence="2">Uncharacterized protein</fullName>
    </submittedName>
</protein>
<name>A0A428MPS2_9BACT</name>
<keyword evidence="1" id="KW-0472">Membrane</keyword>
<accession>A0A428MPS2</accession>
<gene>
    <name evidence="2" type="ORF">EDE15_4488</name>
</gene>
<keyword evidence="3" id="KW-1185">Reference proteome</keyword>
<comment type="caution">
    <text evidence="2">The sequence shown here is derived from an EMBL/GenBank/DDBJ whole genome shotgun (WGS) entry which is preliminary data.</text>
</comment>
<evidence type="ECO:0000256" key="1">
    <source>
        <dbReference type="SAM" id="Phobius"/>
    </source>
</evidence>
<dbReference type="EMBL" id="RSDW01000001">
    <property type="protein sequence ID" value="RSL18882.1"/>
    <property type="molecule type" value="Genomic_DNA"/>
</dbReference>